<comment type="caution">
    <text evidence="3">The sequence shown here is derived from an EMBL/GenBank/DDBJ whole genome shotgun (WGS) entry which is preliminary data.</text>
</comment>
<keyword evidence="1" id="KW-0145">Chemotaxis</keyword>
<keyword evidence="4" id="KW-1185">Reference proteome</keyword>
<dbReference type="Gene3D" id="3.40.1550.10">
    <property type="entry name" value="CheC-like"/>
    <property type="match status" value="1"/>
</dbReference>
<name>U7DBK8_9BACT</name>
<dbReference type="STRING" id="1313304.CALK_1267"/>
<dbReference type="PANTHER" id="PTHR39452:SF1">
    <property type="entry name" value="CHEY-P PHOSPHATASE CHEX"/>
    <property type="match status" value="1"/>
</dbReference>
<dbReference type="CDD" id="cd17906">
    <property type="entry name" value="CheX"/>
    <property type="match status" value="1"/>
</dbReference>
<dbReference type="OrthoDB" id="9788100at2"/>
<dbReference type="InterPro" id="IPR028051">
    <property type="entry name" value="CheX-like_dom"/>
</dbReference>
<dbReference type="Pfam" id="PF13690">
    <property type="entry name" value="CheX"/>
    <property type="match status" value="1"/>
</dbReference>
<evidence type="ECO:0000256" key="1">
    <source>
        <dbReference type="ARBA" id="ARBA00022500"/>
    </source>
</evidence>
<dbReference type="InterPro" id="IPR028976">
    <property type="entry name" value="CheC-like_sf"/>
</dbReference>
<gene>
    <name evidence="3" type="ORF">CALK_1267</name>
</gene>
<dbReference type="eggNOG" id="COG1406">
    <property type="taxonomic scope" value="Bacteria"/>
</dbReference>
<accession>U7DBK8</accession>
<evidence type="ECO:0000313" key="4">
    <source>
        <dbReference type="Proteomes" id="UP000017148"/>
    </source>
</evidence>
<dbReference type="RefSeq" id="WP_022636739.1">
    <property type="nucleotide sequence ID" value="NZ_ASJR01000009.1"/>
</dbReference>
<dbReference type="InterPro" id="IPR038756">
    <property type="entry name" value="CheX-like"/>
</dbReference>
<evidence type="ECO:0000313" key="3">
    <source>
        <dbReference type="EMBL" id="ERP31820.1"/>
    </source>
</evidence>
<protein>
    <submittedName>
        <fullName evidence="3">Chemotaxis phosphatase CheX</fullName>
    </submittedName>
</protein>
<dbReference type="Proteomes" id="UP000017148">
    <property type="component" value="Unassembled WGS sequence"/>
</dbReference>
<feature type="domain" description="Chemotaxis phosphatase CheX-like" evidence="2">
    <location>
        <begin position="42"/>
        <end position="137"/>
    </location>
</feature>
<sequence length="152" mass="16237">MDVSYVNPFLKATKETFKTMVGVETEMEKPIVKQDARHHYDVSGVIGLSGEAQGTIAISFEKKASLKVVSKLLGAEIKIVGAELTDGIGEIANIIAGYAKQYLTEFKVDISLPNVVIGKSHELAAPSGVPTIVVPFSCELGSFAVEVALKTR</sequence>
<dbReference type="GO" id="GO:0006935">
    <property type="term" value="P:chemotaxis"/>
    <property type="evidence" value="ECO:0007669"/>
    <property type="project" value="UniProtKB-KW"/>
</dbReference>
<dbReference type="EMBL" id="ASJR01000009">
    <property type="protein sequence ID" value="ERP31820.1"/>
    <property type="molecule type" value="Genomic_DNA"/>
</dbReference>
<reference evidence="3 4" key="1">
    <citation type="journal article" date="2013" name="Environ. Microbiol.">
        <title>Genome analysis of Chitinivibrio alkaliphilus gen. nov., sp. nov., a novel extremely haloalkaliphilic anaerobic chitinolytic bacterium from the candidate phylum Termite Group 3.</title>
        <authorList>
            <person name="Sorokin D.Y."/>
            <person name="Gumerov V.M."/>
            <person name="Rakitin A.L."/>
            <person name="Beletsky A.V."/>
            <person name="Damste J.S."/>
            <person name="Muyzer G."/>
            <person name="Mardanov A.V."/>
            <person name="Ravin N.V."/>
        </authorList>
    </citation>
    <scope>NUCLEOTIDE SEQUENCE [LARGE SCALE GENOMIC DNA]</scope>
    <source>
        <strain evidence="3 4">ACht1</strain>
    </source>
</reference>
<dbReference type="AlphaFoldDB" id="U7DBK8"/>
<organism evidence="3 4">
    <name type="scientific">Chitinivibrio alkaliphilus ACht1</name>
    <dbReference type="NCBI Taxonomy" id="1313304"/>
    <lineage>
        <taxon>Bacteria</taxon>
        <taxon>Pseudomonadati</taxon>
        <taxon>Fibrobacterota</taxon>
        <taxon>Chitinivibrionia</taxon>
        <taxon>Chitinivibrionales</taxon>
        <taxon>Chitinivibrionaceae</taxon>
        <taxon>Chitinivibrio</taxon>
    </lineage>
</organism>
<evidence type="ECO:0000259" key="2">
    <source>
        <dbReference type="Pfam" id="PF13690"/>
    </source>
</evidence>
<dbReference type="PANTHER" id="PTHR39452">
    <property type="entry name" value="CHEY-P PHOSPHATASE CHEX"/>
    <property type="match status" value="1"/>
</dbReference>
<dbReference type="SUPFAM" id="SSF103039">
    <property type="entry name" value="CheC-like"/>
    <property type="match status" value="1"/>
</dbReference>
<proteinExistence type="predicted"/>